<accession>A0A8X6G7R6</accession>
<evidence type="ECO:0000256" key="3">
    <source>
        <dbReference type="ARBA" id="ARBA00022837"/>
    </source>
</evidence>
<keyword evidence="2" id="KW-0677">Repeat</keyword>
<reference evidence="5" key="1">
    <citation type="submission" date="2020-07" db="EMBL/GenBank/DDBJ databases">
        <title>Multicomponent nature underlies the extraordinary mechanical properties of spider dragline silk.</title>
        <authorList>
            <person name="Kono N."/>
            <person name="Nakamura H."/>
            <person name="Mori M."/>
            <person name="Yoshida Y."/>
            <person name="Ohtoshi R."/>
            <person name="Malay A.D."/>
            <person name="Moran D.A.P."/>
            <person name="Tomita M."/>
            <person name="Numata K."/>
            <person name="Arakawa K."/>
        </authorList>
    </citation>
    <scope>NUCLEOTIDE SEQUENCE</scope>
</reference>
<organism evidence="5 6">
    <name type="scientific">Trichonephila clavata</name>
    <name type="common">Joro spider</name>
    <name type="synonym">Nephila clavata</name>
    <dbReference type="NCBI Taxonomy" id="2740835"/>
    <lineage>
        <taxon>Eukaryota</taxon>
        <taxon>Metazoa</taxon>
        <taxon>Ecdysozoa</taxon>
        <taxon>Arthropoda</taxon>
        <taxon>Chelicerata</taxon>
        <taxon>Arachnida</taxon>
        <taxon>Araneae</taxon>
        <taxon>Araneomorphae</taxon>
        <taxon>Entelegynae</taxon>
        <taxon>Araneoidea</taxon>
        <taxon>Nephilidae</taxon>
        <taxon>Trichonephila</taxon>
    </lineage>
</organism>
<dbReference type="OrthoDB" id="6424103at2759"/>
<keyword evidence="1" id="KW-0732">Signal</keyword>
<dbReference type="Proteomes" id="UP000887116">
    <property type="component" value="Unassembled WGS sequence"/>
</dbReference>
<dbReference type="InterPro" id="IPR003644">
    <property type="entry name" value="Calx_beta"/>
</dbReference>
<dbReference type="InterPro" id="IPR038081">
    <property type="entry name" value="CalX-like_sf"/>
</dbReference>
<evidence type="ECO:0000256" key="1">
    <source>
        <dbReference type="ARBA" id="ARBA00022729"/>
    </source>
</evidence>
<sequence length="309" mass="35142">MKPESIKSILHFYLKEKSSNYDDVDGFSCYAEGGRMSSEGFLQAHSEFYVEDTEVAIPQYEEHYVPLDPENEERAFRIGRQLRHMSIEFDSDHMEAVRNPGQVNGTKSIEFKERFMHVSPSCGIIKIPVIQTGSSNGMAKIAWITEDKTAKSGIHYTGSQGSFDFTEGVEEKTIELEIRNQRETDVCFAVKLYDPEGTSIGNSNPVIIYIVDHSKLYEDEKQVIENIFSPNITSIPEVLTCMCDKVTNNTFKAGLQRLCSNADSIPQELYLGSELLRLTLPHANFSTLRNVFCDFFSYLPELEDITEFF</sequence>
<dbReference type="EMBL" id="BMAO01034655">
    <property type="protein sequence ID" value="GFQ98077.1"/>
    <property type="molecule type" value="Genomic_DNA"/>
</dbReference>
<name>A0A8X6G7R6_TRICU</name>
<evidence type="ECO:0000259" key="4">
    <source>
        <dbReference type="Pfam" id="PF03160"/>
    </source>
</evidence>
<dbReference type="GO" id="GO:0016020">
    <property type="term" value="C:membrane"/>
    <property type="evidence" value="ECO:0007669"/>
    <property type="project" value="InterPro"/>
</dbReference>
<evidence type="ECO:0000313" key="6">
    <source>
        <dbReference type="Proteomes" id="UP000887116"/>
    </source>
</evidence>
<dbReference type="AlphaFoldDB" id="A0A8X6G7R6"/>
<proteinExistence type="predicted"/>
<evidence type="ECO:0000313" key="5">
    <source>
        <dbReference type="EMBL" id="GFQ98077.1"/>
    </source>
</evidence>
<dbReference type="Gene3D" id="2.60.40.2030">
    <property type="match status" value="1"/>
</dbReference>
<dbReference type="Pfam" id="PF03160">
    <property type="entry name" value="Calx-beta"/>
    <property type="match status" value="1"/>
</dbReference>
<gene>
    <name evidence="5" type="primary">AVEN_236669_1</name>
    <name evidence="5" type="ORF">TNCT_603711</name>
</gene>
<keyword evidence="6" id="KW-1185">Reference proteome</keyword>
<keyword evidence="3" id="KW-0106">Calcium</keyword>
<feature type="domain" description="Calx-beta" evidence="4">
    <location>
        <begin position="107"/>
        <end position="196"/>
    </location>
</feature>
<dbReference type="GO" id="GO:0007154">
    <property type="term" value="P:cell communication"/>
    <property type="evidence" value="ECO:0007669"/>
    <property type="project" value="InterPro"/>
</dbReference>
<evidence type="ECO:0000256" key="2">
    <source>
        <dbReference type="ARBA" id="ARBA00022737"/>
    </source>
</evidence>
<protein>
    <submittedName>
        <fullName evidence="5">Calx-beta domain-containing protein</fullName>
    </submittedName>
</protein>
<dbReference type="SUPFAM" id="SSF141072">
    <property type="entry name" value="CalX-like"/>
    <property type="match status" value="1"/>
</dbReference>
<comment type="caution">
    <text evidence="5">The sequence shown here is derived from an EMBL/GenBank/DDBJ whole genome shotgun (WGS) entry which is preliminary data.</text>
</comment>